<protein>
    <submittedName>
        <fullName evidence="11">Fucolectin-related protein</fullName>
    </submittedName>
</protein>
<dbReference type="GO" id="GO:0001868">
    <property type="term" value="P:regulation of complement activation, lectin pathway"/>
    <property type="evidence" value="ECO:0007669"/>
    <property type="project" value="UniProtKB-ARBA"/>
</dbReference>
<dbReference type="Gene3D" id="2.60.120.260">
    <property type="entry name" value="Galactose-binding domain-like"/>
    <property type="match status" value="1"/>
</dbReference>
<evidence type="ECO:0000256" key="2">
    <source>
        <dbReference type="ARBA" id="ARBA00010147"/>
    </source>
</evidence>
<organism evidence="11 12">
    <name type="scientific">Plakobranchus ocellatus</name>
    <dbReference type="NCBI Taxonomy" id="259542"/>
    <lineage>
        <taxon>Eukaryota</taxon>
        <taxon>Metazoa</taxon>
        <taxon>Spiralia</taxon>
        <taxon>Lophotrochozoa</taxon>
        <taxon>Mollusca</taxon>
        <taxon>Gastropoda</taxon>
        <taxon>Heterobranchia</taxon>
        <taxon>Euthyneura</taxon>
        <taxon>Panpulmonata</taxon>
        <taxon>Sacoglossa</taxon>
        <taxon>Placobranchoidea</taxon>
        <taxon>Plakobranchidae</taxon>
        <taxon>Plakobranchus</taxon>
    </lineage>
</organism>
<gene>
    <name evidence="11" type="ORF">PoB_001234500</name>
</gene>
<evidence type="ECO:0000256" key="7">
    <source>
        <dbReference type="ARBA" id="ARBA00023157"/>
    </source>
</evidence>
<evidence type="ECO:0000256" key="3">
    <source>
        <dbReference type="ARBA" id="ARBA00011233"/>
    </source>
</evidence>
<sequence>MLRRSPALLLFWRTLVPLTRRLSAIQQASFARWTPTMCTAEAGAEQRTTPSTGTTVTGTRSGTAANAKGAGASTDAVVEDLDRYPSTAATIPEEGMEATEVTKVRCLGGHMCDRNQLLAETRATDEVVMGAPGDVSMVRFSEVDQLILLSLKLHGNASRAVRDSWNIHRCGFSRMRKWHTNWNPGIHGCEYAQTCTQAGWFGNNCEFQCHCANNAECDRTTGACSNGCDPQWFGPACQYVASEFTLSGYDGNKAILPTVPLDLVLDNDDRTCISENLYTVIATLKTPQPFTWIRVVSNSANLTQFGLSLFKEEGSPFIIFCYKPRFAKVDDRTLDIPCFAPSNIAKVYLNGPIVDGLCSLYINGGRNVALKQRAVQSSTFDGRVASNAVDGDLGVPDDYSNQRSTCSQTLGYTDTSDWWEVTFYRSVKINWFQIYNARSPNRADCCEDRLLNFTMQALQGSDAHPSYSYRDPGGPAQDIYTVVPSPPIVFAAQSVKIDTSRNTHGFLTLCEVLVFGEVTCSAGKFGRQCERDCNCADQTEACFVSTGGCPSGCAAGYTGEDCYTRKSYIFYF</sequence>
<name>A0AAV3YTS9_9GAST</name>
<evidence type="ECO:0000256" key="1">
    <source>
        <dbReference type="ARBA" id="ARBA00002219"/>
    </source>
</evidence>
<keyword evidence="6" id="KW-0106">Calcium</keyword>
<dbReference type="GO" id="GO:0010185">
    <property type="term" value="P:regulation of cellular defense response"/>
    <property type="evidence" value="ECO:0007669"/>
    <property type="project" value="UniProtKB-ARBA"/>
</dbReference>
<dbReference type="InterPro" id="IPR051941">
    <property type="entry name" value="BG_Antigen-Binding_Lectin"/>
</dbReference>
<evidence type="ECO:0000256" key="4">
    <source>
        <dbReference type="ARBA" id="ARBA00022723"/>
    </source>
</evidence>
<accession>A0AAV3YTS9</accession>
<evidence type="ECO:0000256" key="8">
    <source>
        <dbReference type="SAM" id="MobiDB-lite"/>
    </source>
</evidence>
<feature type="region of interest" description="Disordered" evidence="8">
    <location>
        <begin position="43"/>
        <end position="73"/>
    </location>
</feature>
<evidence type="ECO:0000256" key="6">
    <source>
        <dbReference type="ARBA" id="ARBA00022837"/>
    </source>
</evidence>
<dbReference type="GO" id="GO:0046872">
    <property type="term" value="F:metal ion binding"/>
    <property type="evidence" value="ECO:0007669"/>
    <property type="project" value="UniProtKB-KW"/>
</dbReference>
<keyword evidence="5" id="KW-0430">Lectin</keyword>
<dbReference type="InterPro" id="IPR008979">
    <property type="entry name" value="Galactose-bd-like_sf"/>
</dbReference>
<dbReference type="PANTHER" id="PTHR45713">
    <property type="entry name" value="FTP DOMAIN-CONTAINING PROTEIN"/>
    <property type="match status" value="1"/>
</dbReference>
<feature type="compositionally biased region" description="Low complexity" evidence="8">
    <location>
        <begin position="47"/>
        <end position="63"/>
    </location>
</feature>
<dbReference type="InterPro" id="IPR006585">
    <property type="entry name" value="FTP1"/>
</dbReference>
<proteinExistence type="inferred from homology"/>
<evidence type="ECO:0000259" key="10">
    <source>
        <dbReference type="SMART" id="SM00607"/>
    </source>
</evidence>
<dbReference type="SUPFAM" id="SSF49785">
    <property type="entry name" value="Galactose-binding domain-like"/>
    <property type="match status" value="1"/>
</dbReference>
<dbReference type="GO" id="GO:0042806">
    <property type="term" value="F:fucose binding"/>
    <property type="evidence" value="ECO:0007669"/>
    <property type="project" value="UniProtKB-ARBA"/>
</dbReference>
<comment type="subunit">
    <text evidence="3">Homotrimer.</text>
</comment>
<evidence type="ECO:0000313" key="12">
    <source>
        <dbReference type="Proteomes" id="UP000735302"/>
    </source>
</evidence>
<keyword evidence="4" id="KW-0479">Metal-binding</keyword>
<keyword evidence="9" id="KW-0732">Signal</keyword>
<dbReference type="PANTHER" id="PTHR45713:SF6">
    <property type="entry name" value="F5_8 TYPE C DOMAIN-CONTAINING PROTEIN"/>
    <property type="match status" value="1"/>
</dbReference>
<keyword evidence="12" id="KW-1185">Reference proteome</keyword>
<evidence type="ECO:0000256" key="9">
    <source>
        <dbReference type="SAM" id="SignalP"/>
    </source>
</evidence>
<comment type="similarity">
    <text evidence="2">Belongs to the fucolectin family.</text>
</comment>
<comment type="caution">
    <text evidence="11">The sequence shown here is derived from an EMBL/GenBank/DDBJ whole genome shotgun (WGS) entry which is preliminary data.</text>
</comment>
<dbReference type="EMBL" id="BLXT01001473">
    <property type="protein sequence ID" value="GFN85839.1"/>
    <property type="molecule type" value="Genomic_DNA"/>
</dbReference>
<feature type="signal peptide" evidence="9">
    <location>
        <begin position="1"/>
        <end position="21"/>
    </location>
</feature>
<feature type="chain" id="PRO_5043483926" evidence="9">
    <location>
        <begin position="22"/>
        <end position="572"/>
    </location>
</feature>
<dbReference type="SMART" id="SM00607">
    <property type="entry name" value="FTP"/>
    <property type="match status" value="1"/>
</dbReference>
<dbReference type="Proteomes" id="UP000735302">
    <property type="component" value="Unassembled WGS sequence"/>
</dbReference>
<reference evidence="11 12" key="1">
    <citation type="journal article" date="2021" name="Elife">
        <title>Chloroplast acquisition without the gene transfer in kleptoplastic sea slugs, Plakobranchus ocellatus.</title>
        <authorList>
            <person name="Maeda T."/>
            <person name="Takahashi S."/>
            <person name="Yoshida T."/>
            <person name="Shimamura S."/>
            <person name="Takaki Y."/>
            <person name="Nagai Y."/>
            <person name="Toyoda A."/>
            <person name="Suzuki Y."/>
            <person name="Arimoto A."/>
            <person name="Ishii H."/>
            <person name="Satoh N."/>
            <person name="Nishiyama T."/>
            <person name="Hasebe M."/>
            <person name="Maruyama T."/>
            <person name="Minagawa J."/>
            <person name="Obokata J."/>
            <person name="Shigenobu S."/>
        </authorList>
    </citation>
    <scope>NUCLEOTIDE SEQUENCE [LARGE SCALE GENOMIC DNA]</scope>
</reference>
<dbReference type="Pfam" id="PF22633">
    <property type="entry name" value="F5_F8_type_C_2"/>
    <property type="match status" value="1"/>
</dbReference>
<dbReference type="Gene3D" id="2.170.300.10">
    <property type="entry name" value="Tie2 ligand-binding domain superfamily"/>
    <property type="match status" value="1"/>
</dbReference>
<keyword evidence="7" id="KW-1015">Disulfide bond</keyword>
<dbReference type="AlphaFoldDB" id="A0AAV3YTS9"/>
<feature type="domain" description="Fucolectin tachylectin-4 pentraxin-1" evidence="10">
    <location>
        <begin position="365"/>
        <end position="523"/>
    </location>
</feature>
<comment type="function">
    <text evidence="1">Acts as a defensive agent. Recognizes blood group fucosylated oligosaccharides including A, B, H and Lewis B-type antigens. Does not recognize Lewis A antigen and has low affinity for monovalent haptens.</text>
</comment>
<evidence type="ECO:0000256" key="5">
    <source>
        <dbReference type="ARBA" id="ARBA00022734"/>
    </source>
</evidence>
<evidence type="ECO:0000313" key="11">
    <source>
        <dbReference type="EMBL" id="GFN85839.1"/>
    </source>
</evidence>